<reference evidence="5" key="1">
    <citation type="journal article" date="2012" name="PLoS ONE">
        <title>Gene sets for utilization of primary and secondary nutrition supplies in the distal gut of endangered iberian lynx.</title>
        <authorList>
            <person name="Alcaide M."/>
            <person name="Messina E."/>
            <person name="Richter M."/>
            <person name="Bargiela R."/>
            <person name="Peplies J."/>
            <person name="Huws S.A."/>
            <person name="Newbold C.J."/>
            <person name="Golyshin P.N."/>
            <person name="Simon M.A."/>
            <person name="Lopez G."/>
            <person name="Yakimov M.M."/>
            <person name="Ferrer M."/>
        </authorList>
    </citation>
    <scope>NUCLEOTIDE SEQUENCE</scope>
</reference>
<dbReference type="Pfam" id="PF02565">
    <property type="entry name" value="RecO_C"/>
    <property type="match status" value="1"/>
</dbReference>
<evidence type="ECO:0000256" key="1">
    <source>
        <dbReference type="ARBA" id="ARBA00022763"/>
    </source>
</evidence>
<evidence type="ECO:0000256" key="2">
    <source>
        <dbReference type="ARBA" id="ARBA00023172"/>
    </source>
</evidence>
<proteinExistence type="inferred from homology"/>
<evidence type="ECO:0000259" key="4">
    <source>
        <dbReference type="Pfam" id="PF11967"/>
    </source>
</evidence>
<dbReference type="GO" id="GO:0043590">
    <property type="term" value="C:bacterial nucleoid"/>
    <property type="evidence" value="ECO:0007669"/>
    <property type="project" value="TreeGrafter"/>
</dbReference>
<dbReference type="AlphaFoldDB" id="J9GX65"/>
<dbReference type="NCBIfam" id="TIGR00613">
    <property type="entry name" value="reco"/>
    <property type="match status" value="1"/>
</dbReference>
<accession>J9GX65</accession>
<dbReference type="SUPFAM" id="SSF50249">
    <property type="entry name" value="Nucleic acid-binding proteins"/>
    <property type="match status" value="1"/>
</dbReference>
<dbReference type="Pfam" id="PF11967">
    <property type="entry name" value="RecO_N"/>
    <property type="match status" value="1"/>
</dbReference>
<keyword evidence="2" id="KW-0233">DNA recombination</keyword>
<dbReference type="PANTHER" id="PTHR33991:SF1">
    <property type="entry name" value="DNA REPAIR PROTEIN RECO"/>
    <property type="match status" value="1"/>
</dbReference>
<dbReference type="InterPro" id="IPR012340">
    <property type="entry name" value="NA-bd_OB-fold"/>
</dbReference>
<dbReference type="SUPFAM" id="SSF57863">
    <property type="entry name" value="ArfGap/RecO-like zinc finger"/>
    <property type="match status" value="1"/>
</dbReference>
<feature type="domain" description="DNA replication/recombination mediator RecO N-terminal" evidence="4">
    <location>
        <begin position="11"/>
        <end position="91"/>
    </location>
</feature>
<name>J9GX65_9ZZZZ</name>
<dbReference type="GO" id="GO:0006302">
    <property type="term" value="P:double-strand break repair"/>
    <property type="evidence" value="ECO:0007669"/>
    <property type="project" value="TreeGrafter"/>
</dbReference>
<organism evidence="5">
    <name type="scientific">gut metagenome</name>
    <dbReference type="NCBI Taxonomy" id="749906"/>
    <lineage>
        <taxon>unclassified sequences</taxon>
        <taxon>metagenomes</taxon>
        <taxon>organismal metagenomes</taxon>
    </lineage>
</organism>
<protein>
    <submittedName>
        <fullName evidence="5">DNA repair protein RecO</fullName>
    </submittedName>
</protein>
<dbReference type="HAMAP" id="MF_00201">
    <property type="entry name" value="RecO"/>
    <property type="match status" value="1"/>
</dbReference>
<dbReference type="InterPro" id="IPR022572">
    <property type="entry name" value="DNA_rep/recomb_RecO_N"/>
</dbReference>
<evidence type="ECO:0000313" key="5">
    <source>
        <dbReference type="EMBL" id="EJX07643.1"/>
    </source>
</evidence>
<sequence>MSDESYSRFFMLQTTEGIVLRTVKYKETALLVDAYTEDLGRVTFHVALPRSKKAALRASLFQPLTLVEWVADIRPASSVFKVTEAKLAYPFASIPFDPCKSAIVLFLAEFLYRVIRDESANLALFSYLKYSLCWLDACESAFANFHLVFLMRFSRFLGLYPNLDDYSPGAYFDLLNGCFTSSCPLHHTFYLGQEESSRLLTLMRMNYDTMHLFAMNRQERARCLMVLNEFYRLHVPNFPVLKSLDVLKELFD</sequence>
<dbReference type="InterPro" id="IPR003717">
    <property type="entry name" value="RecO"/>
</dbReference>
<dbReference type="GO" id="GO:0006310">
    <property type="term" value="P:DNA recombination"/>
    <property type="evidence" value="ECO:0007669"/>
    <property type="project" value="UniProtKB-KW"/>
</dbReference>
<dbReference type="InterPro" id="IPR037278">
    <property type="entry name" value="ARFGAP/RecO"/>
</dbReference>
<dbReference type="EMBL" id="AMCI01000829">
    <property type="protein sequence ID" value="EJX07643.1"/>
    <property type="molecule type" value="Genomic_DNA"/>
</dbReference>
<evidence type="ECO:0000256" key="3">
    <source>
        <dbReference type="ARBA" id="ARBA00023204"/>
    </source>
</evidence>
<comment type="caution">
    <text evidence="5">The sequence shown here is derived from an EMBL/GenBank/DDBJ whole genome shotgun (WGS) entry which is preliminary data.</text>
</comment>
<dbReference type="PANTHER" id="PTHR33991">
    <property type="entry name" value="DNA REPAIR PROTEIN RECO"/>
    <property type="match status" value="1"/>
</dbReference>
<keyword evidence="1" id="KW-0227">DNA damage</keyword>
<keyword evidence="3" id="KW-0234">DNA repair</keyword>
<gene>
    <name evidence="5" type="ORF">EVA_04246</name>
</gene>
<dbReference type="Gene3D" id="2.40.50.140">
    <property type="entry name" value="Nucleic acid-binding proteins"/>
    <property type="match status" value="1"/>
</dbReference>